<dbReference type="AlphaFoldDB" id="A0A0F9ZI90"/>
<dbReference type="Proteomes" id="UP000034778">
    <property type="component" value="Unassembled WGS sequence"/>
</dbReference>
<comment type="caution">
    <text evidence="1">The sequence shown here is derived from an EMBL/GenBank/DDBJ whole genome shotgun (WGS) entry which is preliminary data.</text>
</comment>
<evidence type="ECO:0000313" key="2">
    <source>
        <dbReference type="Proteomes" id="UP000034778"/>
    </source>
</evidence>
<evidence type="ECO:0008006" key="3">
    <source>
        <dbReference type="Google" id="ProtNLM"/>
    </source>
</evidence>
<name>A0A0F9ZI90_9BACT</name>
<reference evidence="1 2" key="1">
    <citation type="journal article" date="2015" name="Nature">
        <title>rRNA introns, odd ribosomes, and small enigmatic genomes across a large radiation of phyla.</title>
        <authorList>
            <person name="Brown C.T."/>
            <person name="Hug L.A."/>
            <person name="Thomas B.C."/>
            <person name="Sharon I."/>
            <person name="Castelle C.J."/>
            <person name="Singh A."/>
            <person name="Wilkins M.J."/>
            <person name="Williams K.H."/>
            <person name="Banfield J.F."/>
        </authorList>
    </citation>
    <scope>NUCLEOTIDE SEQUENCE [LARGE SCALE GENOMIC DNA]</scope>
</reference>
<protein>
    <recommendedName>
        <fullName evidence="3">Phospholipid/glycerol acyltransferase domain-containing protein</fullName>
    </recommendedName>
</protein>
<sequence length="285" mass="32405">MEMDQRTLSQPNSNDKDELEIRKKLENLISTEWAKNFFELAKAKQAEFFKSQIDSFSKKIDPRADYLELIKDLCKHGKTQITSGVEHLEELANKPFILITNHLGTAKLSRIRLSDLSVDVQNLEEIEPFPIRVAPLQLIAEKTSLNLFECAVELPNPFFDIQEKSDVITIPSKGNNRTKYLQEKIVSILKDNSKSLFVMYPEGGTSGKRNHGGPYDLDIFHSGSFVIAKYLQLPILPVFQSFDSDLGFGLRLFPKIESSDLNITNLKETVEKVRLIMQDSSPKIS</sequence>
<gene>
    <name evidence="1" type="ORF">UR35_C0015G0021</name>
</gene>
<accession>A0A0F9ZI90</accession>
<organism evidence="1 2">
    <name type="scientific">Candidatus Woesebacteria bacterium GW2011_GWB1_33_22</name>
    <dbReference type="NCBI Taxonomy" id="1618566"/>
    <lineage>
        <taxon>Bacteria</taxon>
        <taxon>Candidatus Woeseibacteriota</taxon>
    </lineage>
</organism>
<evidence type="ECO:0000313" key="1">
    <source>
        <dbReference type="EMBL" id="KKP43898.1"/>
    </source>
</evidence>
<dbReference type="EMBL" id="LBOW01000015">
    <property type="protein sequence ID" value="KKP43898.1"/>
    <property type="molecule type" value="Genomic_DNA"/>
</dbReference>
<dbReference type="STRING" id="1618566.UR35_C0015G0021"/>
<proteinExistence type="predicted"/>